<reference evidence="9" key="1">
    <citation type="submission" date="2022-09" db="EMBL/GenBank/DDBJ databases">
        <title>Rhodovastum sp. nov. RN2-1 isolated from soil in Seongnam, South Korea.</title>
        <authorList>
            <person name="Le N.T."/>
        </authorList>
    </citation>
    <scope>NUCLEOTIDE SEQUENCE</scope>
    <source>
        <strain evidence="9">RN2-1</strain>
    </source>
</reference>
<reference evidence="9" key="2">
    <citation type="submission" date="2022-10" db="EMBL/GenBank/DDBJ databases">
        <authorList>
            <person name="Trinh H.N."/>
        </authorList>
    </citation>
    <scope>NUCLEOTIDE SEQUENCE</scope>
    <source>
        <strain evidence="9">RN2-1</strain>
    </source>
</reference>
<evidence type="ECO:0000256" key="2">
    <source>
        <dbReference type="ARBA" id="ARBA00010509"/>
    </source>
</evidence>
<evidence type="ECO:0000256" key="3">
    <source>
        <dbReference type="ARBA" id="ARBA00022723"/>
    </source>
</evidence>
<dbReference type="Pfam" id="PF04234">
    <property type="entry name" value="CopC"/>
    <property type="match status" value="1"/>
</dbReference>
<accession>A0AA41YNA3</accession>
<evidence type="ECO:0000256" key="1">
    <source>
        <dbReference type="ARBA" id="ARBA00004418"/>
    </source>
</evidence>
<dbReference type="GO" id="GO:0046688">
    <property type="term" value="P:response to copper ion"/>
    <property type="evidence" value="ECO:0007669"/>
    <property type="project" value="InterPro"/>
</dbReference>
<evidence type="ECO:0000259" key="8">
    <source>
        <dbReference type="Pfam" id="PF04234"/>
    </source>
</evidence>
<proteinExistence type="inferred from homology"/>
<dbReference type="AlphaFoldDB" id="A0AA41YNA3"/>
<sequence>MHRLFVQAALIAAVSLSPALISPAFAHAHLRSATPAAGSTVATAPDAVECTFSEALEPRFSALQVQDANGKRVDAGDMHLAPGDAKRMVVGVPKLGAGVYTVIWQATSVDTHRTEGRYTFTVAP</sequence>
<dbReference type="GO" id="GO:0042597">
    <property type="term" value="C:periplasmic space"/>
    <property type="evidence" value="ECO:0007669"/>
    <property type="project" value="UniProtKB-SubCell"/>
</dbReference>
<comment type="similarity">
    <text evidence="2">Belongs to the CopC family.</text>
</comment>
<dbReference type="Proteomes" id="UP001165679">
    <property type="component" value="Unassembled WGS sequence"/>
</dbReference>
<dbReference type="InterPro" id="IPR014756">
    <property type="entry name" value="Ig_E-set"/>
</dbReference>
<dbReference type="GO" id="GO:0005507">
    <property type="term" value="F:copper ion binding"/>
    <property type="evidence" value="ECO:0007669"/>
    <property type="project" value="InterPro"/>
</dbReference>
<name>A0AA41YNA3_9PROT</name>
<dbReference type="InterPro" id="IPR032694">
    <property type="entry name" value="CopC/D"/>
</dbReference>
<keyword evidence="5" id="KW-0574">Periplasm</keyword>
<dbReference type="Gene3D" id="2.60.40.1220">
    <property type="match status" value="1"/>
</dbReference>
<keyword evidence="4 7" id="KW-0732">Signal</keyword>
<organism evidence="9 10">
    <name type="scientific">Limobrevibacterium gyesilva</name>
    <dbReference type="NCBI Taxonomy" id="2991712"/>
    <lineage>
        <taxon>Bacteria</taxon>
        <taxon>Pseudomonadati</taxon>
        <taxon>Pseudomonadota</taxon>
        <taxon>Alphaproteobacteria</taxon>
        <taxon>Acetobacterales</taxon>
        <taxon>Acetobacteraceae</taxon>
        <taxon>Limobrevibacterium</taxon>
    </lineage>
</organism>
<evidence type="ECO:0000256" key="5">
    <source>
        <dbReference type="ARBA" id="ARBA00022764"/>
    </source>
</evidence>
<comment type="subcellular location">
    <subcellularLocation>
        <location evidence="1">Periplasm</location>
    </subcellularLocation>
</comment>
<dbReference type="PANTHER" id="PTHR34820:SF4">
    <property type="entry name" value="INNER MEMBRANE PROTEIN YEBZ"/>
    <property type="match status" value="1"/>
</dbReference>
<evidence type="ECO:0000256" key="4">
    <source>
        <dbReference type="ARBA" id="ARBA00022729"/>
    </source>
</evidence>
<protein>
    <submittedName>
        <fullName evidence="9">Copper homeostasis periplasmic binding protein CopC</fullName>
    </submittedName>
</protein>
<dbReference type="InterPro" id="IPR007348">
    <property type="entry name" value="CopC_dom"/>
</dbReference>
<keyword evidence="3" id="KW-0479">Metal-binding</keyword>
<feature type="signal peptide" evidence="7">
    <location>
        <begin position="1"/>
        <end position="26"/>
    </location>
</feature>
<dbReference type="SUPFAM" id="SSF81296">
    <property type="entry name" value="E set domains"/>
    <property type="match status" value="1"/>
</dbReference>
<dbReference type="PANTHER" id="PTHR34820">
    <property type="entry name" value="INNER MEMBRANE PROTEIN YEBZ"/>
    <property type="match status" value="1"/>
</dbReference>
<keyword evidence="6" id="KW-0186">Copper</keyword>
<evidence type="ECO:0000256" key="6">
    <source>
        <dbReference type="ARBA" id="ARBA00023008"/>
    </source>
</evidence>
<dbReference type="NCBIfam" id="NF033814">
    <property type="entry name" value="copper_CopC"/>
    <property type="match status" value="1"/>
</dbReference>
<dbReference type="GO" id="GO:0006825">
    <property type="term" value="P:copper ion transport"/>
    <property type="evidence" value="ECO:0007669"/>
    <property type="project" value="InterPro"/>
</dbReference>
<gene>
    <name evidence="9" type="primary">copC</name>
    <name evidence="9" type="ORF">OL599_03505</name>
</gene>
<evidence type="ECO:0000313" key="9">
    <source>
        <dbReference type="EMBL" id="MCW3473633.1"/>
    </source>
</evidence>
<evidence type="ECO:0000256" key="7">
    <source>
        <dbReference type="SAM" id="SignalP"/>
    </source>
</evidence>
<comment type="caution">
    <text evidence="9">The sequence shown here is derived from an EMBL/GenBank/DDBJ whole genome shotgun (WGS) entry which is preliminary data.</text>
</comment>
<dbReference type="InterPro" id="IPR047685">
    <property type="entry name" value="CopC-like"/>
</dbReference>
<feature type="domain" description="CopC" evidence="8">
    <location>
        <begin position="27"/>
        <end position="122"/>
    </location>
</feature>
<keyword evidence="10" id="KW-1185">Reference proteome</keyword>
<dbReference type="InterPro" id="IPR014755">
    <property type="entry name" value="Cu-Rt/internalin_Ig-like"/>
</dbReference>
<dbReference type="GO" id="GO:0005886">
    <property type="term" value="C:plasma membrane"/>
    <property type="evidence" value="ECO:0007669"/>
    <property type="project" value="TreeGrafter"/>
</dbReference>
<dbReference type="RefSeq" id="WP_264712214.1">
    <property type="nucleotide sequence ID" value="NZ_JAPDNT010000001.1"/>
</dbReference>
<evidence type="ECO:0000313" key="10">
    <source>
        <dbReference type="Proteomes" id="UP001165679"/>
    </source>
</evidence>
<feature type="chain" id="PRO_5041319914" evidence="7">
    <location>
        <begin position="27"/>
        <end position="124"/>
    </location>
</feature>
<dbReference type="EMBL" id="JAPDNT010000001">
    <property type="protein sequence ID" value="MCW3473633.1"/>
    <property type="molecule type" value="Genomic_DNA"/>
</dbReference>